<reference evidence="2" key="1">
    <citation type="submission" date="2017-09" db="EMBL/GenBank/DDBJ databases">
        <authorList>
            <person name="Varghese N."/>
            <person name="Submissions S."/>
        </authorList>
    </citation>
    <scope>NUCLEOTIDE SEQUENCE [LARGE SCALE GENOMIC DNA]</scope>
    <source>
        <strain evidence="2">DSM 44270</strain>
    </source>
</reference>
<dbReference type="Proteomes" id="UP000219482">
    <property type="component" value="Unassembled WGS sequence"/>
</dbReference>
<sequence>MPFLSRKTPADEAPVLPYHLESPEGLAARWVQWVAAAGPVKNPVEDETGEHAGLNQPDDVWFLAGTSGRRMERQCVVPVGRDLFLPVFNFWEWPAAGPPNVLEGPSGSLVVDGVAMDLDEISTPVPFTVAGARLNGVTGRRKPVPVTVWGLWKRVPALPAGEHHLRAVGTDGYGFTVDVSYRLLVTPAPQPLW</sequence>
<evidence type="ECO:0000313" key="2">
    <source>
        <dbReference type="Proteomes" id="UP000219482"/>
    </source>
</evidence>
<accession>A0A286H307</accession>
<protein>
    <submittedName>
        <fullName evidence="1">Uncharacterized protein</fullName>
    </submittedName>
</protein>
<dbReference type="EMBL" id="OCNK01000004">
    <property type="protein sequence ID" value="SOE02082.1"/>
    <property type="molecule type" value="Genomic_DNA"/>
</dbReference>
<name>A0A286H307_9ACTN</name>
<keyword evidence="2" id="KW-1185">Reference proteome</keyword>
<organism evidence="1 2">
    <name type="scientific">Blastococcus haudaquaticus</name>
    <dbReference type="NCBI Taxonomy" id="1938745"/>
    <lineage>
        <taxon>Bacteria</taxon>
        <taxon>Bacillati</taxon>
        <taxon>Actinomycetota</taxon>
        <taxon>Actinomycetes</taxon>
        <taxon>Geodermatophilales</taxon>
        <taxon>Geodermatophilaceae</taxon>
        <taxon>Blastococcus</taxon>
    </lineage>
</organism>
<dbReference type="AlphaFoldDB" id="A0A286H307"/>
<gene>
    <name evidence="1" type="ORF">SAMN06272739_3340</name>
</gene>
<proteinExistence type="predicted"/>
<dbReference type="RefSeq" id="WP_097185079.1">
    <property type="nucleotide sequence ID" value="NZ_OCNK01000004.1"/>
</dbReference>
<dbReference type="OrthoDB" id="5511088at2"/>
<evidence type="ECO:0000313" key="1">
    <source>
        <dbReference type="EMBL" id="SOE02082.1"/>
    </source>
</evidence>